<evidence type="ECO:0000259" key="5">
    <source>
        <dbReference type="PROSITE" id="PS50977"/>
    </source>
</evidence>
<accession>A0A7T1T281</accession>
<reference evidence="7" key="1">
    <citation type="submission" date="2020-02" db="EMBL/GenBank/DDBJ databases">
        <title>Streptomyces sp. ASO4wet.</title>
        <authorList>
            <person name="Risdian C."/>
            <person name="Landwehr W."/>
            <person name="Schupp P."/>
            <person name="Wink J."/>
        </authorList>
    </citation>
    <scope>NUCLEOTIDE SEQUENCE [LARGE SCALE GENOMIC DNA]</scope>
    <source>
        <strain evidence="7">ASO4wet</strain>
    </source>
</reference>
<evidence type="ECO:0000256" key="3">
    <source>
        <dbReference type="ARBA" id="ARBA00023163"/>
    </source>
</evidence>
<evidence type="ECO:0000313" key="7">
    <source>
        <dbReference type="Proteomes" id="UP000595046"/>
    </source>
</evidence>
<dbReference type="EMBL" id="CP048882">
    <property type="protein sequence ID" value="QPP05042.1"/>
    <property type="molecule type" value="Genomic_DNA"/>
</dbReference>
<keyword evidence="1" id="KW-0805">Transcription regulation</keyword>
<organism evidence="6 7">
    <name type="scientific">Streptomyces bathyalis</name>
    <dbReference type="NCBI Taxonomy" id="2710756"/>
    <lineage>
        <taxon>Bacteria</taxon>
        <taxon>Bacillati</taxon>
        <taxon>Actinomycetota</taxon>
        <taxon>Actinomycetes</taxon>
        <taxon>Kitasatosporales</taxon>
        <taxon>Streptomycetaceae</taxon>
        <taxon>Streptomyces</taxon>
    </lineage>
</organism>
<dbReference type="SUPFAM" id="SSF46689">
    <property type="entry name" value="Homeodomain-like"/>
    <property type="match status" value="1"/>
</dbReference>
<dbReference type="KEGG" id="sbat:G4Z16_00055"/>
<dbReference type="GO" id="GO:0000976">
    <property type="term" value="F:transcription cis-regulatory region binding"/>
    <property type="evidence" value="ECO:0007669"/>
    <property type="project" value="TreeGrafter"/>
</dbReference>
<dbReference type="InterPro" id="IPR009057">
    <property type="entry name" value="Homeodomain-like_sf"/>
</dbReference>
<dbReference type="PANTHER" id="PTHR30055:SF234">
    <property type="entry name" value="HTH-TYPE TRANSCRIPTIONAL REGULATOR BETI"/>
    <property type="match status" value="1"/>
</dbReference>
<dbReference type="Pfam" id="PF00440">
    <property type="entry name" value="TetR_N"/>
    <property type="match status" value="1"/>
</dbReference>
<gene>
    <name evidence="6" type="ORF">G4Z16_00055</name>
</gene>
<name>A0A7T1T281_9ACTN</name>
<evidence type="ECO:0000256" key="1">
    <source>
        <dbReference type="ARBA" id="ARBA00023015"/>
    </source>
</evidence>
<dbReference type="GO" id="GO:0003700">
    <property type="term" value="F:DNA-binding transcription factor activity"/>
    <property type="evidence" value="ECO:0007669"/>
    <property type="project" value="TreeGrafter"/>
</dbReference>
<protein>
    <submittedName>
        <fullName evidence="6">TetR/AcrR family transcriptional regulator</fullName>
    </submittedName>
</protein>
<dbReference type="PRINTS" id="PR00455">
    <property type="entry name" value="HTHTETR"/>
</dbReference>
<dbReference type="NCBIfam" id="NF041196">
    <property type="entry name" value="ScbR_bind_reg"/>
    <property type="match status" value="1"/>
</dbReference>
<dbReference type="InterPro" id="IPR050109">
    <property type="entry name" value="HTH-type_TetR-like_transc_reg"/>
</dbReference>
<dbReference type="RefSeq" id="WP_197348545.1">
    <property type="nucleotide sequence ID" value="NZ_CP048882.1"/>
</dbReference>
<dbReference type="AlphaFoldDB" id="A0A7T1T281"/>
<dbReference type="InterPro" id="IPR047923">
    <property type="entry name" value="ArpA-like"/>
</dbReference>
<dbReference type="PROSITE" id="PS50977">
    <property type="entry name" value="HTH_TETR_2"/>
    <property type="match status" value="1"/>
</dbReference>
<keyword evidence="2 4" id="KW-0238">DNA-binding</keyword>
<evidence type="ECO:0000256" key="2">
    <source>
        <dbReference type="ARBA" id="ARBA00023125"/>
    </source>
</evidence>
<evidence type="ECO:0000256" key="4">
    <source>
        <dbReference type="PROSITE-ProRule" id="PRU00335"/>
    </source>
</evidence>
<dbReference type="InterPro" id="IPR001647">
    <property type="entry name" value="HTH_TetR"/>
</dbReference>
<dbReference type="InterPro" id="IPR036271">
    <property type="entry name" value="Tet_transcr_reg_TetR-rel_C_sf"/>
</dbReference>
<evidence type="ECO:0000313" key="6">
    <source>
        <dbReference type="EMBL" id="QPP05042.1"/>
    </source>
</evidence>
<feature type="DNA-binding region" description="H-T-H motif" evidence="4">
    <location>
        <begin position="30"/>
        <end position="49"/>
    </location>
</feature>
<feature type="domain" description="HTH tetR-type" evidence="5">
    <location>
        <begin position="7"/>
        <end position="67"/>
    </location>
</feature>
<keyword evidence="7" id="KW-1185">Reference proteome</keyword>
<sequence>MRQERAELTRQALTMAAAKSFDRLGYQRTTLFEVSRGAAMSKGALSFHFGSKEELADTVRREACRRSNQAAELLRAKEQPALQTLIDLTHLVAHQLEHDHLARAAVKLARELDTPPDPEINPLACWQQVFTDVAREAGKDGTLRCEATTEAVAELAFCLASGAHSVQTNGTDDSAVDVHQRLAAHWELLLHGLVTPPGPGELWSAGTEADWALATQGGQPSPAH</sequence>
<keyword evidence="3" id="KW-0804">Transcription</keyword>
<dbReference type="Gene3D" id="1.10.357.10">
    <property type="entry name" value="Tetracycline Repressor, domain 2"/>
    <property type="match status" value="1"/>
</dbReference>
<dbReference type="SUPFAM" id="SSF48498">
    <property type="entry name" value="Tetracyclin repressor-like, C-terminal domain"/>
    <property type="match status" value="1"/>
</dbReference>
<proteinExistence type="predicted"/>
<dbReference type="Proteomes" id="UP000595046">
    <property type="component" value="Chromosome"/>
</dbReference>
<dbReference type="PANTHER" id="PTHR30055">
    <property type="entry name" value="HTH-TYPE TRANSCRIPTIONAL REGULATOR RUTR"/>
    <property type="match status" value="1"/>
</dbReference>